<dbReference type="EMBL" id="JBHMBS010000014">
    <property type="protein sequence ID" value="MFB9679148.1"/>
    <property type="molecule type" value="Genomic_DNA"/>
</dbReference>
<sequence length="114" mass="12862">MLAEELRNLGMPADIHRSFGIALISVWIDLVVWTNGISYHWWSGTVSARGRRLYAYNPVGDPVTAARRIAARYAELRGGHPLSRLVEETQCVLPDDRRPIDLRGRRSVPPVCPE</sequence>
<accession>A0ABV5TJ57</accession>
<dbReference type="RefSeq" id="WP_386160461.1">
    <property type="nucleotide sequence ID" value="NZ_JBHMBS010000014.1"/>
</dbReference>
<dbReference type="Proteomes" id="UP001589610">
    <property type="component" value="Unassembled WGS sequence"/>
</dbReference>
<organism evidence="2 3">
    <name type="scientific">Streptosporangium vulgare</name>
    <dbReference type="NCBI Taxonomy" id="46190"/>
    <lineage>
        <taxon>Bacteria</taxon>
        <taxon>Bacillati</taxon>
        <taxon>Actinomycetota</taxon>
        <taxon>Actinomycetes</taxon>
        <taxon>Streptosporangiales</taxon>
        <taxon>Streptosporangiaceae</taxon>
        <taxon>Streptosporangium</taxon>
    </lineage>
</organism>
<evidence type="ECO:0000313" key="3">
    <source>
        <dbReference type="Proteomes" id="UP001589610"/>
    </source>
</evidence>
<name>A0ABV5TJ57_9ACTN</name>
<evidence type="ECO:0000313" key="2">
    <source>
        <dbReference type="EMBL" id="MFB9679148.1"/>
    </source>
</evidence>
<keyword evidence="3" id="KW-1185">Reference proteome</keyword>
<keyword evidence="1" id="KW-0812">Transmembrane</keyword>
<keyword evidence="1" id="KW-0472">Membrane</keyword>
<gene>
    <name evidence="2" type="ORF">ACFFRH_27035</name>
</gene>
<feature type="transmembrane region" description="Helical" evidence="1">
    <location>
        <begin position="20"/>
        <end position="42"/>
    </location>
</feature>
<protein>
    <submittedName>
        <fullName evidence="2">Uncharacterized protein</fullName>
    </submittedName>
</protein>
<keyword evidence="1" id="KW-1133">Transmembrane helix</keyword>
<evidence type="ECO:0000256" key="1">
    <source>
        <dbReference type="SAM" id="Phobius"/>
    </source>
</evidence>
<reference evidence="2 3" key="1">
    <citation type="submission" date="2024-09" db="EMBL/GenBank/DDBJ databases">
        <authorList>
            <person name="Sun Q."/>
            <person name="Mori K."/>
        </authorList>
    </citation>
    <scope>NUCLEOTIDE SEQUENCE [LARGE SCALE GENOMIC DNA]</scope>
    <source>
        <strain evidence="2 3">JCM 3028</strain>
    </source>
</reference>
<proteinExistence type="predicted"/>
<comment type="caution">
    <text evidence="2">The sequence shown here is derived from an EMBL/GenBank/DDBJ whole genome shotgun (WGS) entry which is preliminary data.</text>
</comment>